<evidence type="ECO:0000256" key="1">
    <source>
        <dbReference type="SAM" id="Phobius"/>
    </source>
</evidence>
<accession>A0ABT0YRA9</accession>
<evidence type="ECO:0000313" key="3">
    <source>
        <dbReference type="Proteomes" id="UP001165541"/>
    </source>
</evidence>
<keyword evidence="3" id="KW-1185">Reference proteome</keyword>
<dbReference type="EMBL" id="JAMKFE010000011">
    <property type="protein sequence ID" value="MCM5681267.1"/>
    <property type="molecule type" value="Genomic_DNA"/>
</dbReference>
<dbReference type="Proteomes" id="UP001165541">
    <property type="component" value="Unassembled WGS sequence"/>
</dbReference>
<dbReference type="RefSeq" id="WP_251779754.1">
    <property type="nucleotide sequence ID" value="NZ_JAMKFE010000011.1"/>
</dbReference>
<comment type="caution">
    <text evidence="2">The sequence shown here is derived from an EMBL/GenBank/DDBJ whole genome shotgun (WGS) entry which is preliminary data.</text>
</comment>
<reference evidence="2" key="1">
    <citation type="submission" date="2022-05" db="EMBL/GenBank/DDBJ databases">
        <title>Schlegelella sp. nov., isolated from mangrove soil.</title>
        <authorList>
            <person name="Liu Y."/>
            <person name="Ge X."/>
            <person name="Liu W."/>
        </authorList>
    </citation>
    <scope>NUCLEOTIDE SEQUENCE</scope>
    <source>
        <strain evidence="2">S2-27</strain>
    </source>
</reference>
<protein>
    <submittedName>
        <fullName evidence="2">Uncharacterized protein</fullName>
    </submittedName>
</protein>
<keyword evidence="1" id="KW-0472">Membrane</keyword>
<gene>
    <name evidence="2" type="ORF">M8A51_17200</name>
</gene>
<organism evidence="2 3">
    <name type="scientific">Caldimonas mangrovi</name>
    <dbReference type="NCBI Taxonomy" id="2944811"/>
    <lineage>
        <taxon>Bacteria</taxon>
        <taxon>Pseudomonadati</taxon>
        <taxon>Pseudomonadota</taxon>
        <taxon>Betaproteobacteria</taxon>
        <taxon>Burkholderiales</taxon>
        <taxon>Sphaerotilaceae</taxon>
        <taxon>Caldimonas</taxon>
    </lineage>
</organism>
<sequence length="48" mass="5217">MEGRMCSLDEAWGKIVVVGSSSVTFLLVAAQYTSGRMLAIQRWAIARG</sequence>
<proteinExistence type="predicted"/>
<keyword evidence="1" id="KW-1133">Transmembrane helix</keyword>
<feature type="transmembrane region" description="Helical" evidence="1">
    <location>
        <begin position="12"/>
        <end position="32"/>
    </location>
</feature>
<evidence type="ECO:0000313" key="2">
    <source>
        <dbReference type="EMBL" id="MCM5681267.1"/>
    </source>
</evidence>
<keyword evidence="1" id="KW-0812">Transmembrane</keyword>
<name>A0ABT0YRA9_9BURK</name>